<dbReference type="NCBIfam" id="TIGR03292">
    <property type="entry name" value="PhnH_redo"/>
    <property type="match status" value="1"/>
</dbReference>
<sequence>MSLDIVHDIQTAYRSVLDSLSRPGVVSNLTEQASRVDIESGCFEATLILALMLLDTEVTFAVVADGEQQELVTRLFNQLTYAKSVEIDQADYAFVLSSAKAEQLEAALEMAKTGELINPHESATIVVEADLVSQEKGLVLRGPGIETETVARVERSGEWLRVRAEKNEEFPLGIDILFVDREHRLLGLPRTTKVEQVIE</sequence>
<dbReference type="Pfam" id="PF05845">
    <property type="entry name" value="PhnH"/>
    <property type="match status" value="1"/>
</dbReference>
<organism evidence="1 2">
    <name type="scientific">Brevibacillus choshinensis</name>
    <dbReference type="NCBI Taxonomy" id="54911"/>
    <lineage>
        <taxon>Bacteria</taxon>
        <taxon>Bacillati</taxon>
        <taxon>Bacillota</taxon>
        <taxon>Bacilli</taxon>
        <taxon>Bacillales</taxon>
        <taxon>Paenibacillaceae</taxon>
        <taxon>Brevibacillus</taxon>
    </lineage>
</organism>
<keyword evidence="1" id="KW-0456">Lyase</keyword>
<dbReference type="PIRSF" id="PIRSF020680">
    <property type="entry name" value="PhnH"/>
    <property type="match status" value="1"/>
</dbReference>
<evidence type="ECO:0000313" key="2">
    <source>
        <dbReference type="Proteomes" id="UP000596248"/>
    </source>
</evidence>
<name>A0ABX7FVP9_BRECH</name>
<dbReference type="GO" id="GO:0016829">
    <property type="term" value="F:lyase activity"/>
    <property type="evidence" value="ECO:0007669"/>
    <property type="project" value="UniProtKB-KW"/>
</dbReference>
<gene>
    <name evidence="1" type="primary">phnH</name>
    <name evidence="1" type="ORF">JNE38_08010</name>
</gene>
<evidence type="ECO:0000313" key="1">
    <source>
        <dbReference type="EMBL" id="QRG69070.1"/>
    </source>
</evidence>
<dbReference type="InterPro" id="IPR038058">
    <property type="entry name" value="PhnH-like_sp"/>
</dbReference>
<accession>A0ABX7FVP9</accession>
<dbReference type="Proteomes" id="UP000596248">
    <property type="component" value="Chromosome"/>
</dbReference>
<proteinExistence type="predicted"/>
<reference evidence="1 2" key="1">
    <citation type="submission" date="2021-01" db="EMBL/GenBank/DDBJ databases">
        <title>Identification of strong promoters based on the transcriptome of Brevibacillus choshinensis.</title>
        <authorList>
            <person name="Yao D."/>
            <person name="Zhang K."/>
            <person name="Wu J."/>
        </authorList>
    </citation>
    <scope>NUCLEOTIDE SEQUENCE [LARGE SCALE GENOMIC DNA]</scope>
    <source>
        <strain evidence="1 2">HPD31-SP3</strain>
    </source>
</reference>
<keyword evidence="2" id="KW-1185">Reference proteome</keyword>
<dbReference type="Gene3D" id="3.40.50.11310">
    <property type="entry name" value="Bacterial phosphonate metabolism protein PhnH"/>
    <property type="match status" value="1"/>
</dbReference>
<dbReference type="SUPFAM" id="SSF159709">
    <property type="entry name" value="PhnH-like"/>
    <property type="match status" value="1"/>
</dbReference>
<dbReference type="EMBL" id="CP069127">
    <property type="protein sequence ID" value="QRG69070.1"/>
    <property type="molecule type" value="Genomic_DNA"/>
</dbReference>
<protein>
    <submittedName>
        <fullName evidence="1">Phosphonate C-P lyase system protein PhnH</fullName>
    </submittedName>
</protein>
<dbReference type="InterPro" id="IPR008772">
    <property type="entry name" value="Phosphonate_metab_PhnH"/>
</dbReference>
<dbReference type="RefSeq" id="WP_203356067.1">
    <property type="nucleotide sequence ID" value="NZ_CP069127.1"/>
</dbReference>